<gene>
    <name evidence="2" type="ORF">AW08_00651</name>
</gene>
<comment type="caution">
    <text evidence="2">The sequence shown here is derived from an EMBL/GenBank/DDBJ whole genome shotgun (WGS) entry which is preliminary data.</text>
</comment>
<accession>A0A011PSU0</accession>
<reference evidence="2" key="1">
    <citation type="submission" date="2014-02" db="EMBL/GenBank/DDBJ databases">
        <title>Expanding our view of genomic diversity in Candidatus Accumulibacter clades.</title>
        <authorList>
            <person name="Skennerton C.T."/>
            <person name="Barr J.J."/>
            <person name="Slater F.R."/>
            <person name="Bond P.L."/>
            <person name="Tyson G.W."/>
        </authorList>
    </citation>
    <scope>NUCLEOTIDE SEQUENCE [LARGE SCALE GENOMIC DNA]</scope>
</reference>
<dbReference type="Proteomes" id="UP000020218">
    <property type="component" value="Unassembled WGS sequence"/>
</dbReference>
<feature type="region of interest" description="Disordered" evidence="1">
    <location>
        <begin position="381"/>
        <end position="415"/>
    </location>
</feature>
<dbReference type="EMBL" id="JFAX01000002">
    <property type="protein sequence ID" value="EXI69439.1"/>
    <property type="molecule type" value="Genomic_DNA"/>
</dbReference>
<keyword evidence="3" id="KW-1185">Reference proteome</keyword>
<proteinExistence type="predicted"/>
<organism evidence="2 3">
    <name type="scientific">Candidatus Accumulibacter adjunctus</name>
    <dbReference type="NCBI Taxonomy" id="1454001"/>
    <lineage>
        <taxon>Bacteria</taxon>
        <taxon>Pseudomonadati</taxon>
        <taxon>Pseudomonadota</taxon>
        <taxon>Betaproteobacteria</taxon>
        <taxon>Candidatus Accumulibacter</taxon>
    </lineage>
</organism>
<sequence length="446" mass="45340">MEVLGIKQQHPRLALRRRGDDVAVKGQVPLAGNLDEAAVAALLATLGRDRSVVARPVVGPDDHLAAVAGRGGIGGDGDFGADKGLRRVAFAALPLVIAADQDRTAARFTGGVEPRLPEQPDAIAEDANLAARAGDIGRRCVELAADADDAAATTVEVDLAIAHGDAARPDDAFDVEDGVEQGITRPGLHDDAAAVGVDPPAVFDEGARHRAIDLVADEAVAVEVDGDFLAGNQAGGAAGGADVAAVDDPRADQRDAAARRRADLAFVAHDAGAGGIGGEHHATGEQVVRVGVEGAGDEVADMDDGALAEHDARRVDQVDRARGADATEDLRGIVAGDAVDGHRARRGLREAHRFVAGDAEGPPVDRGLAAALVDHHARRAAGADGGLPGDDFGVGRQAVGDAAEGGHEGKDDRPQGGAARCFVMIAVLFPIHFAGHGGLPRTAGES</sequence>
<evidence type="ECO:0000256" key="1">
    <source>
        <dbReference type="SAM" id="MobiDB-lite"/>
    </source>
</evidence>
<dbReference type="PATRIC" id="fig|1454001.3.peg.631"/>
<name>A0A011PSU0_9PROT</name>
<evidence type="ECO:0000313" key="3">
    <source>
        <dbReference type="Proteomes" id="UP000020218"/>
    </source>
</evidence>
<evidence type="ECO:0000313" key="2">
    <source>
        <dbReference type="EMBL" id="EXI69439.1"/>
    </source>
</evidence>
<protein>
    <submittedName>
        <fullName evidence="2">Uncharacterized protein</fullName>
    </submittedName>
</protein>
<feature type="compositionally biased region" description="Basic and acidic residues" evidence="1">
    <location>
        <begin position="404"/>
        <end position="414"/>
    </location>
</feature>
<dbReference type="AlphaFoldDB" id="A0A011PSU0"/>